<comment type="caution">
    <text evidence="11">The sequence shown here is derived from an EMBL/GenBank/DDBJ whole genome shotgun (WGS) entry which is preliminary data.</text>
</comment>
<reference evidence="11" key="1">
    <citation type="journal article" date="2020" name="mSystems">
        <title>Genome- and Community-Level Interaction Insights into Carbon Utilization and Element Cycling Functions of Hydrothermarchaeota in Hydrothermal Sediment.</title>
        <authorList>
            <person name="Zhou Z."/>
            <person name="Liu Y."/>
            <person name="Xu W."/>
            <person name="Pan J."/>
            <person name="Luo Z.H."/>
            <person name="Li M."/>
        </authorList>
    </citation>
    <scope>NUCLEOTIDE SEQUENCE [LARGE SCALE GENOMIC DNA]</scope>
    <source>
        <strain evidence="11">HyVt-577</strain>
    </source>
</reference>
<dbReference type="GO" id="GO:0000103">
    <property type="term" value="P:sulfate assimilation"/>
    <property type="evidence" value="ECO:0007669"/>
    <property type="project" value="TreeGrafter"/>
</dbReference>
<feature type="binding site" evidence="10">
    <location>
        <position position="118"/>
    </location>
    <ligand>
        <name>Mg(2+)</name>
        <dbReference type="ChEBI" id="CHEBI:18420"/>
        <label>1</label>
        <note>catalytic</note>
    </ligand>
</feature>
<evidence type="ECO:0000313" key="11">
    <source>
        <dbReference type="EMBL" id="HGY55643.1"/>
    </source>
</evidence>
<evidence type="ECO:0000256" key="8">
    <source>
        <dbReference type="ARBA" id="ARBA00044479"/>
    </source>
</evidence>
<evidence type="ECO:0000256" key="10">
    <source>
        <dbReference type="PIRSR" id="PIRSR600760-2"/>
    </source>
</evidence>
<dbReference type="PANTHER" id="PTHR43200:SF6">
    <property type="entry name" value="3'(2'),5'-BISPHOSPHATE NUCLEOTIDASE"/>
    <property type="match status" value="1"/>
</dbReference>
<dbReference type="Pfam" id="PF00459">
    <property type="entry name" value="Inositol_P"/>
    <property type="match status" value="1"/>
</dbReference>
<keyword evidence="4 10" id="KW-0479">Metal-binding</keyword>
<comment type="similarity">
    <text evidence="2">Belongs to the inositol monophosphatase superfamily.</text>
</comment>
<comment type="catalytic activity">
    <reaction evidence="8">
        <text>adenosine 3',5'-bisphosphate + H2O = AMP + phosphate</text>
        <dbReference type="Rhea" id="RHEA:10040"/>
        <dbReference type="ChEBI" id="CHEBI:15377"/>
        <dbReference type="ChEBI" id="CHEBI:43474"/>
        <dbReference type="ChEBI" id="CHEBI:58343"/>
        <dbReference type="ChEBI" id="CHEBI:456215"/>
        <dbReference type="EC" id="3.1.3.7"/>
    </reaction>
    <physiologicalReaction direction="left-to-right" evidence="8">
        <dbReference type="Rhea" id="RHEA:10041"/>
    </physiologicalReaction>
</comment>
<comment type="catalytic activity">
    <reaction evidence="9">
        <text>3'-phosphoadenylyl sulfate + H2O = adenosine 5'-phosphosulfate + phosphate</text>
        <dbReference type="Rhea" id="RHEA:77639"/>
        <dbReference type="ChEBI" id="CHEBI:15377"/>
        <dbReference type="ChEBI" id="CHEBI:43474"/>
        <dbReference type="ChEBI" id="CHEBI:58243"/>
        <dbReference type="ChEBI" id="CHEBI:58339"/>
        <dbReference type="EC" id="3.1.3.7"/>
    </reaction>
    <physiologicalReaction direction="left-to-right" evidence="9">
        <dbReference type="Rhea" id="RHEA:77640"/>
    </physiologicalReaction>
</comment>
<name>A0A7V4U0I6_CALAY</name>
<dbReference type="InterPro" id="IPR020583">
    <property type="entry name" value="Inositol_monoP_metal-BS"/>
</dbReference>
<evidence type="ECO:0000256" key="6">
    <source>
        <dbReference type="ARBA" id="ARBA00022842"/>
    </source>
</evidence>
<evidence type="ECO:0000256" key="3">
    <source>
        <dbReference type="ARBA" id="ARBA00012633"/>
    </source>
</evidence>
<proteinExistence type="inferred from homology"/>
<dbReference type="SUPFAM" id="SSF56655">
    <property type="entry name" value="Carbohydrate phosphatase"/>
    <property type="match status" value="1"/>
</dbReference>
<feature type="binding site" evidence="10">
    <location>
        <position position="119"/>
    </location>
    <ligand>
        <name>Mg(2+)</name>
        <dbReference type="ChEBI" id="CHEBI:18420"/>
        <label>1</label>
        <note>catalytic</note>
    </ligand>
</feature>
<dbReference type="NCBIfam" id="TIGR01330">
    <property type="entry name" value="bisphos_HAL2"/>
    <property type="match status" value="1"/>
</dbReference>
<dbReference type="GO" id="GO:0008441">
    <property type="term" value="F:3'(2'),5'-bisphosphate nucleotidase activity"/>
    <property type="evidence" value="ECO:0007669"/>
    <property type="project" value="UniProtKB-EC"/>
</dbReference>
<accession>A0A7V4U0I6</accession>
<evidence type="ECO:0000256" key="1">
    <source>
        <dbReference type="ARBA" id="ARBA00001946"/>
    </source>
</evidence>
<dbReference type="InterPro" id="IPR020550">
    <property type="entry name" value="Inositol_monophosphatase_CS"/>
</dbReference>
<dbReference type="PRINTS" id="PR00377">
    <property type="entry name" value="IMPHPHTASES"/>
</dbReference>
<dbReference type="PANTHER" id="PTHR43200">
    <property type="entry name" value="PHOSPHATASE"/>
    <property type="match status" value="1"/>
</dbReference>
<organism evidence="11">
    <name type="scientific">Caldithrix abyssi</name>
    <dbReference type="NCBI Taxonomy" id="187145"/>
    <lineage>
        <taxon>Bacteria</taxon>
        <taxon>Pseudomonadati</taxon>
        <taxon>Calditrichota</taxon>
        <taxon>Calditrichia</taxon>
        <taxon>Calditrichales</taxon>
        <taxon>Calditrichaceae</taxon>
        <taxon>Caldithrix</taxon>
    </lineage>
</organism>
<sequence length="318" mass="34867">MNDLLKTAQEAVRQASEICSRIQSRLVDEDTLTKKDRSPVTIADYASQAVICKVLHDTFPEIPIVGEEDAQSLREEENRNVLEKVAEFLPGWSHSDILDAIDLGNGEAQGRYWTLDPIDGTKGFLRGDQYAVALALIESGEIQLGVLGCPNLSFDENQKDGTLAYAVKGGGSYATAIHGDSIRENRVAAGSPDEAVRFLESVESGHANHGLQGQIMSYFGEQAQSVRYDSQVKYAVLAAGKADVYLRLPNPKYPDYREKIWDHAAGVIVIREAGGRATDMYGKELDFTQGKKLLNNRGVIVTNGTVHETIIQLLKDLS</sequence>
<dbReference type="Gene3D" id="3.30.540.10">
    <property type="entry name" value="Fructose-1,6-Bisphosphatase, subunit A, domain 1"/>
    <property type="match status" value="1"/>
</dbReference>
<feature type="binding site" evidence="10">
    <location>
        <position position="262"/>
    </location>
    <ligand>
        <name>Mg(2+)</name>
        <dbReference type="ChEBI" id="CHEBI:18420"/>
        <label>1</label>
        <note>catalytic</note>
    </ligand>
</feature>
<feature type="binding site" evidence="10">
    <location>
        <position position="116"/>
    </location>
    <ligand>
        <name>Mg(2+)</name>
        <dbReference type="ChEBI" id="CHEBI:18420"/>
        <label>1</label>
        <note>catalytic</note>
    </ligand>
</feature>
<evidence type="ECO:0000256" key="7">
    <source>
        <dbReference type="ARBA" id="ARBA00044466"/>
    </source>
</evidence>
<evidence type="ECO:0000256" key="4">
    <source>
        <dbReference type="ARBA" id="ARBA00022723"/>
    </source>
</evidence>
<evidence type="ECO:0000256" key="5">
    <source>
        <dbReference type="ARBA" id="ARBA00022801"/>
    </source>
</evidence>
<feature type="binding site" evidence="10">
    <location>
        <position position="67"/>
    </location>
    <ligand>
        <name>Mg(2+)</name>
        <dbReference type="ChEBI" id="CHEBI:18420"/>
        <label>1</label>
        <note>catalytic</note>
    </ligand>
</feature>
<dbReference type="GO" id="GO:0046872">
    <property type="term" value="F:metal ion binding"/>
    <property type="evidence" value="ECO:0007669"/>
    <property type="project" value="UniProtKB-KW"/>
</dbReference>
<dbReference type="PROSITE" id="PS00630">
    <property type="entry name" value="IMP_2"/>
    <property type="match status" value="1"/>
</dbReference>
<gene>
    <name evidence="11" type="ORF">ENK44_08085</name>
</gene>
<evidence type="ECO:0000256" key="9">
    <source>
        <dbReference type="ARBA" id="ARBA00044484"/>
    </source>
</evidence>
<evidence type="ECO:0000256" key="2">
    <source>
        <dbReference type="ARBA" id="ARBA00009759"/>
    </source>
</evidence>
<dbReference type="Gene3D" id="3.40.190.80">
    <property type="match status" value="1"/>
</dbReference>
<dbReference type="EMBL" id="DRQG01000077">
    <property type="protein sequence ID" value="HGY55643.1"/>
    <property type="molecule type" value="Genomic_DNA"/>
</dbReference>
<dbReference type="CDD" id="cd01517">
    <property type="entry name" value="PAP_phosphatase"/>
    <property type="match status" value="1"/>
</dbReference>
<dbReference type="InterPro" id="IPR006239">
    <property type="entry name" value="DPNP"/>
</dbReference>
<comment type="catalytic activity">
    <reaction evidence="7">
        <text>adenosine 2',5'-bisphosphate + H2O = AMP + phosphate</text>
        <dbReference type="Rhea" id="RHEA:77643"/>
        <dbReference type="ChEBI" id="CHEBI:15377"/>
        <dbReference type="ChEBI" id="CHEBI:43474"/>
        <dbReference type="ChEBI" id="CHEBI:194156"/>
        <dbReference type="ChEBI" id="CHEBI:456215"/>
        <dbReference type="EC" id="3.1.3.7"/>
    </reaction>
    <physiologicalReaction direction="left-to-right" evidence="7">
        <dbReference type="Rhea" id="RHEA:77644"/>
    </physiologicalReaction>
</comment>
<comment type="cofactor">
    <cofactor evidence="1 10">
        <name>Mg(2+)</name>
        <dbReference type="ChEBI" id="CHEBI:18420"/>
    </cofactor>
</comment>
<dbReference type="PROSITE" id="PS00629">
    <property type="entry name" value="IMP_1"/>
    <property type="match status" value="1"/>
</dbReference>
<dbReference type="InterPro" id="IPR051090">
    <property type="entry name" value="Inositol_monoP_superfamily"/>
</dbReference>
<dbReference type="EC" id="3.1.3.7" evidence="3"/>
<dbReference type="Proteomes" id="UP000885779">
    <property type="component" value="Unassembled WGS sequence"/>
</dbReference>
<keyword evidence="5 11" id="KW-0378">Hydrolase</keyword>
<keyword evidence="6 10" id="KW-0460">Magnesium</keyword>
<protein>
    <recommendedName>
        <fullName evidence="3">3'(2'),5'-bisphosphate nucleotidase</fullName>
        <ecNumber evidence="3">3.1.3.7</ecNumber>
    </recommendedName>
</protein>
<dbReference type="InterPro" id="IPR000760">
    <property type="entry name" value="Inositol_monophosphatase-like"/>
</dbReference>
<dbReference type="GO" id="GO:0046854">
    <property type="term" value="P:phosphatidylinositol phosphate biosynthetic process"/>
    <property type="evidence" value="ECO:0007669"/>
    <property type="project" value="InterPro"/>
</dbReference>
<dbReference type="AlphaFoldDB" id="A0A7V4U0I6"/>